<dbReference type="InterPro" id="IPR002347">
    <property type="entry name" value="SDR_fam"/>
</dbReference>
<dbReference type="FunFam" id="3.40.50.720:FF:000084">
    <property type="entry name" value="Short-chain dehydrogenase reductase"/>
    <property type="match status" value="1"/>
</dbReference>
<dbReference type="PRINTS" id="PR00081">
    <property type="entry name" value="GDHRDH"/>
</dbReference>
<reference evidence="2 3" key="1">
    <citation type="submission" date="2019-06" db="EMBL/GenBank/DDBJ databases">
        <title>New taxonomy in bacterial strain CC-CFT640, isolated from vineyard.</title>
        <authorList>
            <person name="Lin S.-Y."/>
            <person name="Tsai C.-F."/>
            <person name="Young C.-C."/>
        </authorList>
    </citation>
    <scope>NUCLEOTIDE SEQUENCE [LARGE SCALE GENOMIC DNA]</scope>
    <source>
        <strain evidence="2 3">CC-CFT640</strain>
    </source>
</reference>
<evidence type="ECO:0000313" key="2">
    <source>
        <dbReference type="EMBL" id="TXL75412.1"/>
    </source>
</evidence>
<name>A0A5C8PN10_9HYPH</name>
<dbReference type="GO" id="GO:0016616">
    <property type="term" value="F:oxidoreductase activity, acting on the CH-OH group of donors, NAD or NADP as acceptor"/>
    <property type="evidence" value="ECO:0007669"/>
    <property type="project" value="TreeGrafter"/>
</dbReference>
<comment type="caution">
    <text evidence="2">The sequence shown here is derived from an EMBL/GenBank/DDBJ whole genome shotgun (WGS) entry which is preliminary data.</text>
</comment>
<dbReference type="EMBL" id="VDUZ01000014">
    <property type="protein sequence ID" value="TXL75412.1"/>
    <property type="molecule type" value="Genomic_DNA"/>
</dbReference>
<dbReference type="Proteomes" id="UP000321638">
    <property type="component" value="Unassembled WGS sequence"/>
</dbReference>
<gene>
    <name evidence="2" type="ORF">FHP25_14315</name>
</gene>
<protein>
    <submittedName>
        <fullName evidence="2">SDR family oxidoreductase</fullName>
    </submittedName>
</protein>
<comment type="similarity">
    <text evidence="1">Belongs to the short-chain dehydrogenases/reductases (SDR) family.</text>
</comment>
<dbReference type="Pfam" id="PF13561">
    <property type="entry name" value="adh_short_C2"/>
    <property type="match status" value="1"/>
</dbReference>
<sequence>MDLGLAGKVVIVTGGASNIGRAISQEFAREGAVVAILDRDAAQTRKTVGEIKDAGGQATGYDLDVSDVDATAASVAAVERELGEVDVLVNNVGWNGKAEFFLNLTPERWQKAFQLNLFSTLNVTHAVLPRMVERRRGAVVSIASDAAFGEFRMADYGAMKAGVLAFTRTIAKEYGRYGIRANAVAPGLVIPPPEAVGEGSLWSIDIGMGPKEVQNIESGIPLRRRSEAVDIAWSVLFFASDRARQLTGQVVSVSGGFAMPR</sequence>
<evidence type="ECO:0000256" key="1">
    <source>
        <dbReference type="ARBA" id="ARBA00006484"/>
    </source>
</evidence>
<dbReference type="PRINTS" id="PR00080">
    <property type="entry name" value="SDRFAMILY"/>
</dbReference>
<dbReference type="InterPro" id="IPR036291">
    <property type="entry name" value="NAD(P)-bd_dom_sf"/>
</dbReference>
<evidence type="ECO:0000313" key="3">
    <source>
        <dbReference type="Proteomes" id="UP000321638"/>
    </source>
</evidence>
<dbReference type="AlphaFoldDB" id="A0A5C8PN10"/>
<dbReference type="PANTHER" id="PTHR42760">
    <property type="entry name" value="SHORT-CHAIN DEHYDROGENASES/REDUCTASES FAMILY MEMBER"/>
    <property type="match status" value="1"/>
</dbReference>
<dbReference type="OrthoDB" id="9809287at2"/>
<dbReference type="RefSeq" id="WP_147847626.1">
    <property type="nucleotide sequence ID" value="NZ_VDUZ01000014.1"/>
</dbReference>
<accession>A0A5C8PN10</accession>
<proteinExistence type="inferred from homology"/>
<dbReference type="SUPFAM" id="SSF51735">
    <property type="entry name" value="NAD(P)-binding Rossmann-fold domains"/>
    <property type="match status" value="1"/>
</dbReference>
<dbReference type="GO" id="GO:0030497">
    <property type="term" value="P:fatty acid elongation"/>
    <property type="evidence" value="ECO:0007669"/>
    <property type="project" value="TreeGrafter"/>
</dbReference>
<organism evidence="2 3">
    <name type="scientific">Vineibacter terrae</name>
    <dbReference type="NCBI Taxonomy" id="2586908"/>
    <lineage>
        <taxon>Bacteria</taxon>
        <taxon>Pseudomonadati</taxon>
        <taxon>Pseudomonadota</taxon>
        <taxon>Alphaproteobacteria</taxon>
        <taxon>Hyphomicrobiales</taxon>
        <taxon>Vineibacter</taxon>
    </lineage>
</organism>
<dbReference type="PANTHER" id="PTHR42760:SF135">
    <property type="entry name" value="BLL7886 PROTEIN"/>
    <property type="match status" value="1"/>
</dbReference>
<dbReference type="Gene3D" id="3.40.50.720">
    <property type="entry name" value="NAD(P)-binding Rossmann-like Domain"/>
    <property type="match status" value="1"/>
</dbReference>
<keyword evidence="3" id="KW-1185">Reference proteome</keyword>